<keyword evidence="1" id="KW-1133">Transmembrane helix</keyword>
<dbReference type="EMBL" id="JASHIF010000002">
    <property type="protein sequence ID" value="MDI9858002.1"/>
    <property type="molecule type" value="Genomic_DNA"/>
</dbReference>
<dbReference type="RefSeq" id="WP_283343273.1">
    <property type="nucleotide sequence ID" value="NZ_JASHIF010000002.1"/>
</dbReference>
<accession>A0ABT6Y354</accession>
<keyword evidence="1" id="KW-0812">Transmembrane</keyword>
<gene>
    <name evidence="2" type="ORF">QM524_02160</name>
</gene>
<proteinExistence type="predicted"/>
<sequence length="121" mass="14110">MLNNLHIPIKLPLWKLRLLQGIVILLVCSTLYLTIGSRSTEKLEGQKIEINKRIQEREVERTTMQKIAYEAFKNGLSNTEKTQEKHLQDEKDIKVIIVSIPDSTVEKLFEKHYGQLQPINR</sequence>
<organism evidence="2 3">
    <name type="scientific">Flectobacillus roseus</name>
    <dbReference type="NCBI Taxonomy" id="502259"/>
    <lineage>
        <taxon>Bacteria</taxon>
        <taxon>Pseudomonadati</taxon>
        <taxon>Bacteroidota</taxon>
        <taxon>Cytophagia</taxon>
        <taxon>Cytophagales</taxon>
        <taxon>Flectobacillaceae</taxon>
        <taxon>Flectobacillus</taxon>
    </lineage>
</organism>
<feature type="transmembrane region" description="Helical" evidence="1">
    <location>
        <begin position="18"/>
        <end position="35"/>
    </location>
</feature>
<name>A0ABT6Y354_9BACT</name>
<protein>
    <submittedName>
        <fullName evidence="2">Uncharacterized protein</fullName>
    </submittedName>
</protein>
<comment type="caution">
    <text evidence="2">The sequence shown here is derived from an EMBL/GenBank/DDBJ whole genome shotgun (WGS) entry which is preliminary data.</text>
</comment>
<reference evidence="2 3" key="1">
    <citation type="submission" date="2023-05" db="EMBL/GenBank/DDBJ databases">
        <title>Novel species of genus Flectobacillus isolated from stream in China.</title>
        <authorList>
            <person name="Lu H."/>
        </authorList>
    </citation>
    <scope>NUCLEOTIDE SEQUENCE [LARGE SCALE GENOMIC DNA]</scope>
    <source>
        <strain evidence="2 3">KCTC 42575</strain>
    </source>
</reference>
<evidence type="ECO:0000256" key="1">
    <source>
        <dbReference type="SAM" id="Phobius"/>
    </source>
</evidence>
<keyword evidence="3" id="KW-1185">Reference proteome</keyword>
<evidence type="ECO:0000313" key="3">
    <source>
        <dbReference type="Proteomes" id="UP001236507"/>
    </source>
</evidence>
<dbReference type="Proteomes" id="UP001236507">
    <property type="component" value="Unassembled WGS sequence"/>
</dbReference>
<evidence type="ECO:0000313" key="2">
    <source>
        <dbReference type="EMBL" id="MDI9858002.1"/>
    </source>
</evidence>
<keyword evidence="1" id="KW-0472">Membrane</keyword>